<dbReference type="RefSeq" id="WP_066381200.1">
    <property type="nucleotide sequence ID" value="NZ_LTAZ01000004.1"/>
</dbReference>
<dbReference type="Proteomes" id="UP000075321">
    <property type="component" value="Unassembled WGS sequence"/>
</dbReference>
<name>A0A151AFU3_9EURY</name>
<evidence type="ECO:0000313" key="3">
    <source>
        <dbReference type="EMBL" id="KYH26464.1"/>
    </source>
</evidence>
<proteinExistence type="predicted"/>
<evidence type="ECO:0000313" key="4">
    <source>
        <dbReference type="Proteomes" id="UP000075321"/>
    </source>
</evidence>
<gene>
    <name evidence="3" type="ORF">HAPAU_15620</name>
</gene>
<organism evidence="3 4">
    <name type="scientific">Halalkalicoccus paucihalophilus</name>
    <dbReference type="NCBI Taxonomy" id="1008153"/>
    <lineage>
        <taxon>Archaea</taxon>
        <taxon>Methanobacteriati</taxon>
        <taxon>Methanobacteriota</taxon>
        <taxon>Stenosarchaea group</taxon>
        <taxon>Halobacteria</taxon>
        <taxon>Halobacteriales</taxon>
        <taxon>Halococcaceae</taxon>
        <taxon>Halalkalicoccus</taxon>
    </lineage>
</organism>
<keyword evidence="4" id="KW-1185">Reference proteome</keyword>
<accession>A0A151AFU3</accession>
<keyword evidence="2" id="KW-1133">Transmembrane helix</keyword>
<feature type="transmembrane region" description="Helical" evidence="2">
    <location>
        <begin position="64"/>
        <end position="84"/>
    </location>
</feature>
<feature type="region of interest" description="Disordered" evidence="1">
    <location>
        <begin position="318"/>
        <end position="338"/>
    </location>
</feature>
<protein>
    <submittedName>
        <fullName evidence="3">Uncharacterized protein</fullName>
    </submittedName>
</protein>
<dbReference type="PATRIC" id="fig|1008153.3.peg.1582"/>
<evidence type="ECO:0000256" key="1">
    <source>
        <dbReference type="SAM" id="MobiDB-lite"/>
    </source>
</evidence>
<dbReference type="InterPro" id="IPR058278">
    <property type="entry name" value="DUF7972"/>
</dbReference>
<feature type="transmembrane region" description="Helical" evidence="2">
    <location>
        <begin position="27"/>
        <end position="52"/>
    </location>
</feature>
<feature type="transmembrane region" description="Helical" evidence="2">
    <location>
        <begin position="249"/>
        <end position="268"/>
    </location>
</feature>
<dbReference type="AlphaFoldDB" id="A0A151AFU3"/>
<dbReference type="Pfam" id="PF25927">
    <property type="entry name" value="DUF7972"/>
    <property type="match status" value="1"/>
</dbReference>
<dbReference type="OrthoDB" id="265845at2157"/>
<keyword evidence="2" id="KW-0812">Transmembrane</keyword>
<keyword evidence="2" id="KW-0472">Membrane</keyword>
<comment type="caution">
    <text evidence="3">The sequence shown here is derived from an EMBL/GenBank/DDBJ whole genome shotgun (WGS) entry which is preliminary data.</text>
</comment>
<feature type="transmembrane region" description="Helical" evidence="2">
    <location>
        <begin position="280"/>
        <end position="304"/>
    </location>
</feature>
<reference evidence="3 4" key="1">
    <citation type="submission" date="2016-02" db="EMBL/GenBank/DDBJ databases">
        <title>Genome sequence of Halalkalicoccus paucihalophilus DSM 24557.</title>
        <authorList>
            <person name="Poehlein A."/>
            <person name="Daniel R."/>
        </authorList>
    </citation>
    <scope>NUCLEOTIDE SEQUENCE [LARGE SCALE GENOMIC DNA]</scope>
    <source>
        <strain evidence="3 4">DSM 24557</strain>
    </source>
</reference>
<dbReference type="EMBL" id="LTAZ01000004">
    <property type="protein sequence ID" value="KYH26464.1"/>
    <property type="molecule type" value="Genomic_DNA"/>
</dbReference>
<evidence type="ECO:0000256" key="2">
    <source>
        <dbReference type="SAM" id="Phobius"/>
    </source>
</evidence>
<sequence>MGEERTGSTIGSESGLLRWILLDGNRFLVTAGILAASGLVLSALTAMDVIAFTNENSMNRLANGMVAGTFSVVTIVITINQLILSRQFASAGELRDRLAGVMELREDIARKADIHASPAEPTALLGVVMEAVEHRATRLGETVTEDDDEQSRELTEYAAAVSEAAECAHKRLENADFGTFHAVSLTIDYDDSQQIYAGRYLQREHAEGIDEETDEALDDLLETLQLFNVARSHFKTTYMERELSRLSRLITSLGIPAILAAVTIGLLYGDIRGLTISPAVAPTVIILLILVVLSPLALLSAFVLRSATVSRRTASIGPMVPSKETEEGSAAVTDTTEH</sequence>